<dbReference type="RefSeq" id="WP_165141088.1">
    <property type="nucleotide sequence ID" value="NZ_CP049255.1"/>
</dbReference>
<organism evidence="2 3">
    <name type="scientific">Microbacterium endophyticum</name>
    <dbReference type="NCBI Taxonomy" id="1526412"/>
    <lineage>
        <taxon>Bacteria</taxon>
        <taxon>Bacillati</taxon>
        <taxon>Actinomycetota</taxon>
        <taxon>Actinomycetes</taxon>
        <taxon>Micrococcales</taxon>
        <taxon>Microbacteriaceae</taxon>
        <taxon>Microbacterium</taxon>
    </lineage>
</organism>
<keyword evidence="3" id="KW-1185">Reference proteome</keyword>
<proteinExistence type="predicted"/>
<evidence type="ECO:0000259" key="1">
    <source>
        <dbReference type="SMART" id="SM00507"/>
    </source>
</evidence>
<sequence length="182" mass="19991">MAAASGELPTLGGAAPTLVVSVRAEDIASGHGQAHVEGIAEPVTLDVARHIACTGAVQRIVTDARGRIRQIETSDRVFAHHQRRAIALRDGGCIIPGCRVRSSWCEIHHVTEHARGGATHTDNGVLLCWFHHRTIDSVGWKIRMNGGVPEVRGPYWWDATGRWRAPTTSPPQLRDRLQRRVQ</sequence>
<dbReference type="AlphaFoldDB" id="A0A7W4V3E9"/>
<name>A0A7W4V3E9_9MICO</name>
<dbReference type="Proteomes" id="UP000529310">
    <property type="component" value="Unassembled WGS sequence"/>
</dbReference>
<dbReference type="InterPro" id="IPR003615">
    <property type="entry name" value="HNH_nuc"/>
</dbReference>
<dbReference type="EMBL" id="JACHWQ010000003">
    <property type="protein sequence ID" value="MBB2975799.1"/>
    <property type="molecule type" value="Genomic_DNA"/>
</dbReference>
<comment type="caution">
    <text evidence="2">The sequence shown here is derived from an EMBL/GenBank/DDBJ whole genome shotgun (WGS) entry which is preliminary data.</text>
</comment>
<accession>A0A7W4V3E9</accession>
<dbReference type="CDD" id="cd00085">
    <property type="entry name" value="HNHc"/>
    <property type="match status" value="1"/>
</dbReference>
<protein>
    <recommendedName>
        <fullName evidence="1">HNH nuclease domain-containing protein</fullName>
    </recommendedName>
</protein>
<dbReference type="SMART" id="SM00507">
    <property type="entry name" value="HNHc"/>
    <property type="match status" value="1"/>
</dbReference>
<evidence type="ECO:0000313" key="2">
    <source>
        <dbReference type="EMBL" id="MBB2975799.1"/>
    </source>
</evidence>
<reference evidence="2 3" key="1">
    <citation type="submission" date="2020-08" db="EMBL/GenBank/DDBJ databases">
        <title>Sequencing the genomes of 1000 actinobacteria strains.</title>
        <authorList>
            <person name="Klenk H.-P."/>
        </authorList>
    </citation>
    <scope>NUCLEOTIDE SEQUENCE [LARGE SCALE GENOMIC DNA]</scope>
    <source>
        <strain evidence="2 3">DSM 27099</strain>
    </source>
</reference>
<evidence type="ECO:0000313" key="3">
    <source>
        <dbReference type="Proteomes" id="UP000529310"/>
    </source>
</evidence>
<feature type="domain" description="HNH nuclease" evidence="1">
    <location>
        <begin position="81"/>
        <end position="133"/>
    </location>
</feature>
<dbReference type="Gene3D" id="1.10.30.50">
    <property type="match status" value="1"/>
</dbReference>
<gene>
    <name evidence="2" type="ORF">FHX49_001366</name>
</gene>